<dbReference type="SUPFAM" id="SSF52540">
    <property type="entry name" value="P-loop containing nucleoside triphosphate hydrolases"/>
    <property type="match status" value="1"/>
</dbReference>
<dbReference type="GO" id="GO:0005524">
    <property type="term" value="F:ATP binding"/>
    <property type="evidence" value="ECO:0007669"/>
    <property type="project" value="UniProtKB-UniRule"/>
</dbReference>
<evidence type="ECO:0000256" key="6">
    <source>
        <dbReference type="ARBA" id="ARBA00023175"/>
    </source>
</evidence>
<evidence type="ECO:0000256" key="1">
    <source>
        <dbReference type="ARBA" id="ARBA00008314"/>
    </source>
</evidence>
<dbReference type="Pfam" id="PF00063">
    <property type="entry name" value="Myosin_head"/>
    <property type="match status" value="1"/>
</dbReference>
<feature type="coiled-coil region" evidence="9">
    <location>
        <begin position="1270"/>
        <end position="1297"/>
    </location>
</feature>
<proteinExistence type="inferred from homology"/>
<dbReference type="GO" id="GO:0051015">
    <property type="term" value="F:actin filament binding"/>
    <property type="evidence" value="ECO:0007669"/>
    <property type="project" value="TreeGrafter"/>
</dbReference>
<dbReference type="InterPro" id="IPR004009">
    <property type="entry name" value="SH3_Myosin"/>
</dbReference>
<dbReference type="GO" id="GO:0007015">
    <property type="term" value="P:actin filament organization"/>
    <property type="evidence" value="ECO:0007669"/>
    <property type="project" value="TreeGrafter"/>
</dbReference>
<dbReference type="OrthoDB" id="6108017at2759"/>
<evidence type="ECO:0000313" key="13">
    <source>
        <dbReference type="EMBL" id="CDR46024.1"/>
    </source>
</evidence>
<dbReference type="SMART" id="SM00242">
    <property type="entry name" value="MYSc"/>
    <property type="match status" value="1"/>
</dbReference>
<keyword evidence="2 8" id="KW-0547">Nucleotide-binding</keyword>
<dbReference type="Gene3D" id="3.30.70.1590">
    <property type="match status" value="1"/>
</dbReference>
<feature type="coiled-coil region" evidence="9">
    <location>
        <begin position="1561"/>
        <end position="1595"/>
    </location>
</feature>
<evidence type="ECO:0000256" key="2">
    <source>
        <dbReference type="ARBA" id="ARBA00022741"/>
    </source>
</evidence>
<comment type="similarity">
    <text evidence="1 8">Belongs to the TRAFAC class myosin-kinesin ATPase superfamily. Myosin family.</text>
</comment>
<dbReference type="InterPro" id="IPR036961">
    <property type="entry name" value="Kinesin_motor_dom_sf"/>
</dbReference>
<dbReference type="GO" id="GO:0000146">
    <property type="term" value="F:microfilament motor activity"/>
    <property type="evidence" value="ECO:0007669"/>
    <property type="project" value="TreeGrafter"/>
</dbReference>
<feature type="region of interest" description="Disordered" evidence="10">
    <location>
        <begin position="1355"/>
        <end position="1382"/>
    </location>
</feature>
<dbReference type="Gene3D" id="1.20.58.530">
    <property type="match status" value="1"/>
</dbReference>
<dbReference type="PhylomeDB" id="A0A061BGC8"/>
<dbReference type="GO" id="GO:0016459">
    <property type="term" value="C:myosin complex"/>
    <property type="evidence" value="ECO:0007669"/>
    <property type="project" value="UniProtKB-KW"/>
</dbReference>
<keyword evidence="7 8" id="KW-0009">Actin-binding</keyword>
<dbReference type="InterPro" id="IPR027417">
    <property type="entry name" value="P-loop_NTPase"/>
</dbReference>
<dbReference type="EMBL" id="LK052906">
    <property type="protein sequence ID" value="CDR46024.1"/>
    <property type="molecule type" value="Genomic_DNA"/>
</dbReference>
<evidence type="ECO:0000259" key="12">
    <source>
        <dbReference type="PROSITE" id="PS51844"/>
    </source>
</evidence>
<dbReference type="PANTHER" id="PTHR13140:SF857">
    <property type="entry name" value="MYOSIN-11"/>
    <property type="match status" value="1"/>
</dbReference>
<dbReference type="PRINTS" id="PR00193">
    <property type="entry name" value="MYOSINHEAVY"/>
</dbReference>
<sequence length="1909" mass="220409">MAGAQSVESTARNWVWVPHKTQVFRKGYILEPIDDNKVKVRFDDGSDEIIESSKMEEVNPTKFDKADDIAELTYLNEPSVLYNLEKRYKEDLIYTYSGLFLVAINPYNKLQIYSDDYVNMYHNVPKADTKPHIFAETEEAYQKLLTDKRDQSILVTGESGAGKTENTKKIIQYLAAITTSKGKSQEQSFEQQIIQANPILEAFGNSQTVRNNNSSRFGKFIRIEFNDRGKIAGAKIDWYLLEKSRVIKQSKQERNYHIFYQLLAGLTDSELKLLGLSRSTSNFNYLKEGNATIPGVDDKKELKDLKRALDTVGIEKSKYYEIFKIIAVILHIGNIEFTSMKSEQANFKTSIDTLCDLLGVSTSAFSESILRPKVKAGREFVKQSRKPAEAKFALDALSKSLYEKVFKYLVDAINDNLDNGEAGSHFIGVLDIAGFEIFKQNSFEQLCINYTNEKLQQFFNHHMFVLEQDEYIKEDIDWKFIDFGQDLQQTIDLIEKQKPLGIFSILEEECIVPKATDTSFFEKLNQYCKGENEKFQPSKFANKFTVKHYAGDVEYGIDNWIDKNRDPLSDNVVEMLAGSSVEFVSSLYSAEIAQRGSNFRTVSQRHKDELNELLTLLSSTHPHFVRCIIPNHKKKPQVFDKSLVLEQLKCNGVLEGIRIVRSGFPNRIFFKEFFDRYKVLSSESNFTATMKENCKQILRALRLDIDSYKVGSTKVFFKAGVLADLELRRDHQIKETFTEFKAICKGVLKRRVIKQKLDKIQASQVLMKAFRTYNELNKNPWFTLYSDLKPLLSSSQQVIKTKKFSDQIKSLEQKLTDIEAEKAEIKSQHLSTAEELTKLGAMLEAERALLKEKESILAESKQREEELESKLKKTLKSADELSAQRDEFTKSKVEFDEKMKAYESDLEKGKTLIKVLEEEKKTLSSRISELENSLKETQATHKNFKETTKKVIEEISMLKRLLKTKEAQIAELEERLKASDSQLEEKLATLSSSYTSANKKVKELVEENKQLNTKMKSLQDSSAQYTSIMTKKESELQSLRDQVSRQAEQIKLLEKERDSLKNEQRSVSGELESVKREMEELKVKHRQLEHEAKEAKELLQKKISDDVTFNRGKQKYDSEVLSLKALIDSLRTEIKEEKAKSFGLFEKLRELQAENDDFQKDKKEAGIRAAQGALRTRSLNSHFDTDVDRIKDDKEKLIKEYASMRLMLNEQSAILKKETIEKNKLKADLSMLHTRLASETFDKQQLKIQLTRLRESIGAGVSPILGDELYDRLTEANQKLEKEIQSLKVELDLERKAAKRSSRVQADDVPRRALRDLNTAPVPPAHGSDSYKAKYEATEARIRILERKLASAASAVSPQKSSATLGSRELPPTPTSKSDDDLLQVYQDTARKLNSARSELSESKQQIIDLRRELTESQETIASFKTKDVESLSNQLAREELAKIQLKLQAIESKNSDLSKTVKLYKSRAEEYYNKLQESEATVRTAVFQEKHAKEQLQDVTAELESLKKDYNKVENASMKLNATVSQLREALESKDTELSKFESSNRLLKEEIHQYHERLMRGSQEDKKRFELQLKKLNDELARSLRNETELRKNVGSLDVELDRLTTQKREEISTLTKEKTYYARLANDLKEENETAQASQKDLELKLRSLMKQIGSLNESVDSLIKERDALQSDKKRLENNVKELSGEYSRFENEREIASNATESLKESIEKYKDEIDGLKIESKKFKMIHEKLNALIDDEKQKNVVLTEENQSLGKFTETLKNRISDLEEKLNVNHDEEWIQRVHSLERRLEDETNSKLEISRETTALQRTVEELKSQVDRQSKQINRFDDERDKYELKISELFNAIQKWQAADSTSKINLKRSEREIHHLQERELELEKELEDWKMKFEALTVRKRNLPTGDVFI</sequence>
<feature type="region of interest" description="Disordered" evidence="10">
    <location>
        <begin position="1299"/>
        <end position="1333"/>
    </location>
</feature>
<evidence type="ECO:0000256" key="7">
    <source>
        <dbReference type="ARBA" id="ARBA00023203"/>
    </source>
</evidence>
<feature type="binding site" evidence="8">
    <location>
        <begin position="157"/>
        <end position="164"/>
    </location>
    <ligand>
        <name>ATP</name>
        <dbReference type="ChEBI" id="CHEBI:30616"/>
    </ligand>
</feature>
<name>A0A061BGC8_CYBFA</name>
<dbReference type="Gene3D" id="1.10.287.1490">
    <property type="match status" value="1"/>
</dbReference>
<evidence type="ECO:0000256" key="8">
    <source>
        <dbReference type="PROSITE-ProRule" id="PRU00782"/>
    </source>
</evidence>
<evidence type="ECO:0000256" key="9">
    <source>
        <dbReference type="SAM" id="Coils"/>
    </source>
</evidence>
<evidence type="ECO:0000256" key="10">
    <source>
        <dbReference type="SAM" id="MobiDB-lite"/>
    </source>
</evidence>
<keyword evidence="6 8" id="KW-0505">Motor protein</keyword>
<accession>A0A061BGC8</accession>
<dbReference type="GO" id="GO:0005737">
    <property type="term" value="C:cytoplasm"/>
    <property type="evidence" value="ECO:0007669"/>
    <property type="project" value="UniProtKB-ARBA"/>
</dbReference>
<dbReference type="PANTHER" id="PTHR13140">
    <property type="entry name" value="MYOSIN"/>
    <property type="match status" value="1"/>
</dbReference>
<dbReference type="Pfam" id="PF24319">
    <property type="entry name" value="DUF7491"/>
    <property type="match status" value="1"/>
</dbReference>
<keyword evidence="4 9" id="KW-0175">Coiled coil</keyword>
<evidence type="ECO:0000256" key="3">
    <source>
        <dbReference type="ARBA" id="ARBA00022840"/>
    </source>
</evidence>
<feature type="coiled-coil region" evidence="9">
    <location>
        <begin position="1624"/>
        <end position="1891"/>
    </location>
</feature>
<protein>
    <submittedName>
        <fullName evidence="13">CYFA0S21e01112g1_1</fullName>
    </submittedName>
</protein>
<dbReference type="GO" id="GO:0016020">
    <property type="term" value="C:membrane"/>
    <property type="evidence" value="ECO:0007669"/>
    <property type="project" value="TreeGrafter"/>
</dbReference>
<keyword evidence="3 8" id="KW-0067">ATP-binding</keyword>
<dbReference type="SUPFAM" id="SSF90257">
    <property type="entry name" value="Myosin rod fragments"/>
    <property type="match status" value="1"/>
</dbReference>
<dbReference type="Gene3D" id="3.40.850.10">
    <property type="entry name" value="Kinesin motor domain"/>
    <property type="match status" value="1"/>
</dbReference>
<dbReference type="PROSITE" id="PS51456">
    <property type="entry name" value="MYOSIN_MOTOR"/>
    <property type="match status" value="1"/>
</dbReference>
<feature type="region of interest" description="Actin-binding" evidence="8">
    <location>
        <begin position="610"/>
        <end position="632"/>
    </location>
</feature>
<dbReference type="InterPro" id="IPR001609">
    <property type="entry name" value="Myosin_head_motor_dom-like"/>
</dbReference>
<gene>
    <name evidence="13" type="ORF">CYFA0S_21e01112g</name>
</gene>
<dbReference type="FunFam" id="1.10.10.820:FF:000001">
    <property type="entry name" value="Myosin heavy chain"/>
    <property type="match status" value="1"/>
</dbReference>
<dbReference type="PROSITE" id="PS51844">
    <property type="entry name" value="SH3_LIKE"/>
    <property type="match status" value="1"/>
</dbReference>
<dbReference type="Gene3D" id="1.10.10.820">
    <property type="match status" value="1"/>
</dbReference>
<feature type="compositionally biased region" description="Polar residues" evidence="10">
    <location>
        <begin position="1355"/>
        <end position="1365"/>
    </location>
</feature>
<organism evidence="13">
    <name type="scientific">Cyberlindnera fabianii</name>
    <name type="common">Yeast</name>
    <name type="synonym">Hansenula fabianii</name>
    <dbReference type="NCBI Taxonomy" id="36022"/>
    <lineage>
        <taxon>Eukaryota</taxon>
        <taxon>Fungi</taxon>
        <taxon>Dikarya</taxon>
        <taxon>Ascomycota</taxon>
        <taxon>Saccharomycotina</taxon>
        <taxon>Saccharomycetes</taxon>
        <taxon>Phaffomycetales</taxon>
        <taxon>Phaffomycetaceae</taxon>
        <taxon>Cyberlindnera</taxon>
    </lineage>
</organism>
<feature type="coiled-coil region" evidence="9">
    <location>
        <begin position="1386"/>
        <end position="1531"/>
    </location>
</feature>
<evidence type="ECO:0000256" key="4">
    <source>
        <dbReference type="ARBA" id="ARBA00023054"/>
    </source>
</evidence>
<feature type="domain" description="Myosin N-terminal SH3-like" evidence="12">
    <location>
        <begin position="10"/>
        <end position="60"/>
    </location>
</feature>
<dbReference type="Gene3D" id="4.10.270.10">
    <property type="entry name" value="Myosin, subunit A"/>
    <property type="match status" value="1"/>
</dbReference>
<feature type="domain" description="Myosin motor" evidence="11">
    <location>
        <begin position="64"/>
        <end position="730"/>
    </location>
</feature>
<keyword evidence="5 8" id="KW-0518">Myosin</keyword>
<reference evidence="13" key="1">
    <citation type="journal article" date="2014" name="Genome Announc.">
        <title>Genome sequence of the yeast Cyberlindnera fabianii (Hansenula fabianii).</title>
        <authorList>
            <person name="Freel K.C."/>
            <person name="Sarilar V."/>
            <person name="Neuveglise C."/>
            <person name="Devillers H."/>
            <person name="Friedrich A."/>
            <person name="Schacherer J."/>
        </authorList>
    </citation>
    <scope>NUCLEOTIDE SEQUENCE</scope>
    <source>
        <strain evidence="13">YJS4271</strain>
    </source>
</reference>
<feature type="coiled-coil region" evidence="9">
    <location>
        <begin position="801"/>
        <end position="1168"/>
    </location>
</feature>
<dbReference type="CDD" id="cd01377">
    <property type="entry name" value="MYSc_class_II"/>
    <property type="match status" value="1"/>
</dbReference>
<dbReference type="Gene3D" id="1.20.120.720">
    <property type="entry name" value="Myosin VI head, motor domain, U50 subdomain"/>
    <property type="match status" value="1"/>
</dbReference>
<evidence type="ECO:0000256" key="5">
    <source>
        <dbReference type="ARBA" id="ARBA00023123"/>
    </source>
</evidence>
<evidence type="ECO:0000259" key="11">
    <source>
        <dbReference type="PROSITE" id="PS51456"/>
    </source>
</evidence>
<feature type="compositionally biased region" description="Basic and acidic residues" evidence="10">
    <location>
        <begin position="1305"/>
        <end position="1315"/>
    </location>
</feature>
<dbReference type="InterPro" id="IPR055914">
    <property type="entry name" value="DUF7491"/>
</dbReference>
<dbReference type="VEuPathDB" id="FungiDB:BON22_5273"/>